<feature type="region of interest" description="Disordered" evidence="1">
    <location>
        <begin position="1"/>
        <end position="34"/>
    </location>
</feature>
<protein>
    <submittedName>
        <fullName evidence="2">Uncharacterized protein</fullName>
    </submittedName>
</protein>
<sequence>MLLTWGKSSASMPTQPKSTTSITSSISSRGSSQS</sequence>
<reference evidence="2" key="2">
    <citation type="journal article" date="2015" name="Fish Shellfish Immunol.">
        <title>Early steps in the European eel (Anguilla anguilla)-Vibrio vulnificus interaction in the gills: Role of the RtxA13 toxin.</title>
        <authorList>
            <person name="Callol A."/>
            <person name="Pajuelo D."/>
            <person name="Ebbesson L."/>
            <person name="Teles M."/>
            <person name="MacKenzie S."/>
            <person name="Amaro C."/>
        </authorList>
    </citation>
    <scope>NUCLEOTIDE SEQUENCE</scope>
</reference>
<organism evidence="2">
    <name type="scientific">Anguilla anguilla</name>
    <name type="common">European freshwater eel</name>
    <name type="synonym">Muraena anguilla</name>
    <dbReference type="NCBI Taxonomy" id="7936"/>
    <lineage>
        <taxon>Eukaryota</taxon>
        <taxon>Metazoa</taxon>
        <taxon>Chordata</taxon>
        <taxon>Craniata</taxon>
        <taxon>Vertebrata</taxon>
        <taxon>Euteleostomi</taxon>
        <taxon>Actinopterygii</taxon>
        <taxon>Neopterygii</taxon>
        <taxon>Teleostei</taxon>
        <taxon>Anguilliformes</taxon>
        <taxon>Anguillidae</taxon>
        <taxon>Anguilla</taxon>
    </lineage>
</organism>
<dbReference type="AlphaFoldDB" id="A0A0E9TNP2"/>
<feature type="compositionally biased region" description="Polar residues" evidence="1">
    <location>
        <begin position="1"/>
        <end position="17"/>
    </location>
</feature>
<proteinExistence type="predicted"/>
<name>A0A0E9TNP2_ANGAN</name>
<accession>A0A0E9TNP2</accession>
<evidence type="ECO:0000256" key="1">
    <source>
        <dbReference type="SAM" id="MobiDB-lite"/>
    </source>
</evidence>
<reference evidence="2" key="1">
    <citation type="submission" date="2014-11" db="EMBL/GenBank/DDBJ databases">
        <authorList>
            <person name="Amaro Gonzalez C."/>
        </authorList>
    </citation>
    <scope>NUCLEOTIDE SEQUENCE</scope>
</reference>
<dbReference type="EMBL" id="GBXM01053490">
    <property type="protein sequence ID" value="JAH55087.1"/>
    <property type="molecule type" value="Transcribed_RNA"/>
</dbReference>
<evidence type="ECO:0000313" key="2">
    <source>
        <dbReference type="EMBL" id="JAH55087.1"/>
    </source>
</evidence>
<feature type="compositionally biased region" description="Low complexity" evidence="1">
    <location>
        <begin position="18"/>
        <end position="34"/>
    </location>
</feature>